<protein>
    <recommendedName>
        <fullName evidence="1">Ig-like domain-containing protein</fullName>
    </recommendedName>
</protein>
<comment type="caution">
    <text evidence="2">The sequence shown here is derived from an EMBL/GenBank/DDBJ whole genome shotgun (WGS) entry which is preliminary data.</text>
</comment>
<feature type="non-terminal residue" evidence="2">
    <location>
        <position position="279"/>
    </location>
</feature>
<dbReference type="InterPro" id="IPR007110">
    <property type="entry name" value="Ig-like_dom"/>
</dbReference>
<reference evidence="2" key="2">
    <citation type="submission" date="2023-05" db="EMBL/GenBank/DDBJ databases">
        <authorList>
            <person name="Fouks B."/>
        </authorList>
    </citation>
    <scope>NUCLEOTIDE SEQUENCE</scope>
    <source>
        <strain evidence="2">Stay&amp;Tobe</strain>
        <tissue evidence="2">Testes</tissue>
    </source>
</reference>
<dbReference type="GO" id="GO:0005769">
    <property type="term" value="C:early endosome"/>
    <property type="evidence" value="ECO:0007669"/>
    <property type="project" value="TreeGrafter"/>
</dbReference>
<dbReference type="GO" id="GO:0009897">
    <property type="term" value="C:external side of plasma membrane"/>
    <property type="evidence" value="ECO:0007669"/>
    <property type="project" value="TreeGrafter"/>
</dbReference>
<feature type="domain" description="Ig-like" evidence="1">
    <location>
        <begin position="1"/>
        <end position="55"/>
    </location>
</feature>
<dbReference type="InterPro" id="IPR013783">
    <property type="entry name" value="Ig-like_fold"/>
</dbReference>
<evidence type="ECO:0000313" key="2">
    <source>
        <dbReference type="EMBL" id="KAJ9592943.1"/>
    </source>
</evidence>
<dbReference type="GO" id="GO:0019903">
    <property type="term" value="F:protein phosphatase binding"/>
    <property type="evidence" value="ECO:0007669"/>
    <property type="project" value="TreeGrafter"/>
</dbReference>
<dbReference type="Pfam" id="PF07679">
    <property type="entry name" value="I-set"/>
    <property type="match status" value="1"/>
</dbReference>
<dbReference type="InterPro" id="IPR036179">
    <property type="entry name" value="Ig-like_dom_sf"/>
</dbReference>
<reference evidence="2" key="1">
    <citation type="journal article" date="2023" name="IScience">
        <title>Live-bearing cockroach genome reveals convergent evolutionary mechanisms linked to viviparity in insects and beyond.</title>
        <authorList>
            <person name="Fouks B."/>
            <person name="Harrison M.C."/>
            <person name="Mikhailova A.A."/>
            <person name="Marchal E."/>
            <person name="English S."/>
            <person name="Carruthers M."/>
            <person name="Jennings E.C."/>
            <person name="Chiamaka E.L."/>
            <person name="Frigard R.A."/>
            <person name="Pippel M."/>
            <person name="Attardo G.M."/>
            <person name="Benoit J.B."/>
            <person name="Bornberg-Bauer E."/>
            <person name="Tobe S.S."/>
        </authorList>
    </citation>
    <scope>NUCLEOTIDE SEQUENCE</scope>
    <source>
        <strain evidence="2">Stay&amp;Tobe</strain>
    </source>
</reference>
<dbReference type="GO" id="GO:0033691">
    <property type="term" value="F:sialic acid binding"/>
    <property type="evidence" value="ECO:0007669"/>
    <property type="project" value="TreeGrafter"/>
</dbReference>
<gene>
    <name evidence="2" type="ORF">L9F63_015403</name>
</gene>
<dbReference type="PANTHER" id="PTHR46958:SF1">
    <property type="entry name" value="B-CELL RECEPTOR CD22"/>
    <property type="match status" value="1"/>
</dbReference>
<dbReference type="GO" id="GO:0070062">
    <property type="term" value="C:extracellular exosome"/>
    <property type="evidence" value="ECO:0007669"/>
    <property type="project" value="TreeGrafter"/>
</dbReference>
<dbReference type="GO" id="GO:0055037">
    <property type="term" value="C:recycling endosome"/>
    <property type="evidence" value="ECO:0007669"/>
    <property type="project" value="TreeGrafter"/>
</dbReference>
<dbReference type="PROSITE" id="PS50835">
    <property type="entry name" value="IG_LIKE"/>
    <property type="match status" value="2"/>
</dbReference>
<dbReference type="InterPro" id="IPR013098">
    <property type="entry name" value="Ig_I-set"/>
</dbReference>
<dbReference type="SUPFAM" id="SSF48726">
    <property type="entry name" value="Immunoglobulin"/>
    <property type="match status" value="3"/>
</dbReference>
<dbReference type="Gene3D" id="2.60.40.10">
    <property type="entry name" value="Immunoglobulins"/>
    <property type="match status" value="2"/>
</dbReference>
<dbReference type="CDD" id="cd00096">
    <property type="entry name" value="Ig"/>
    <property type="match status" value="2"/>
</dbReference>
<dbReference type="AlphaFoldDB" id="A0AAD8A7V2"/>
<keyword evidence="3" id="KW-1185">Reference proteome</keyword>
<feature type="domain" description="Ig-like" evidence="1">
    <location>
        <begin position="62"/>
        <end position="146"/>
    </location>
</feature>
<dbReference type="Proteomes" id="UP001233999">
    <property type="component" value="Unassembled WGS sequence"/>
</dbReference>
<accession>A0AAD8A7V2</accession>
<proteinExistence type="predicted"/>
<dbReference type="PANTHER" id="PTHR46958">
    <property type="entry name" value="B-CELL RECEPTOR CD22"/>
    <property type="match status" value="1"/>
</dbReference>
<sequence length="279" mass="30933">LRDGEEVILTPEHYDGGTIDQPTLLIKNSTRHDQGVYTCVLENKVGSQESNNVVNVAVYFKPIVQLTMEPPTPVSELDRLNITLMCRVESGNPDILQAVRWYLDGELLKELPDCGGNNTDYMFCDIDPSKLLLEDVGRSFHGNYSCEGMNEAGWGPLSPDEELIVYYPPALKTEVDLKLQHIVGCVEHTIYLKSLQTSTQISSVGLGTESNFTCLAYNEGGEGDPATVYIEVYVPPTFIERLPLYHGALGNASNIFISCRIECSPLCAVQWLKNGRLLN</sequence>
<organism evidence="2 3">
    <name type="scientific">Diploptera punctata</name>
    <name type="common">Pacific beetle cockroach</name>
    <dbReference type="NCBI Taxonomy" id="6984"/>
    <lineage>
        <taxon>Eukaryota</taxon>
        <taxon>Metazoa</taxon>
        <taxon>Ecdysozoa</taxon>
        <taxon>Arthropoda</taxon>
        <taxon>Hexapoda</taxon>
        <taxon>Insecta</taxon>
        <taxon>Pterygota</taxon>
        <taxon>Neoptera</taxon>
        <taxon>Polyneoptera</taxon>
        <taxon>Dictyoptera</taxon>
        <taxon>Blattodea</taxon>
        <taxon>Blaberoidea</taxon>
        <taxon>Blaberidae</taxon>
        <taxon>Diplopterinae</taxon>
        <taxon>Diploptera</taxon>
    </lineage>
</organism>
<dbReference type="GO" id="GO:0042609">
    <property type="term" value="F:CD4 receptor binding"/>
    <property type="evidence" value="ECO:0007669"/>
    <property type="project" value="TreeGrafter"/>
</dbReference>
<name>A0AAD8A7V2_DIPPU</name>
<dbReference type="EMBL" id="JASPKZ010003796">
    <property type="protein sequence ID" value="KAJ9592943.1"/>
    <property type="molecule type" value="Genomic_DNA"/>
</dbReference>
<evidence type="ECO:0000259" key="1">
    <source>
        <dbReference type="PROSITE" id="PS50835"/>
    </source>
</evidence>
<evidence type="ECO:0000313" key="3">
    <source>
        <dbReference type="Proteomes" id="UP001233999"/>
    </source>
</evidence>
<dbReference type="GO" id="GO:0050859">
    <property type="term" value="P:negative regulation of B cell receptor signaling pathway"/>
    <property type="evidence" value="ECO:0007669"/>
    <property type="project" value="TreeGrafter"/>
</dbReference>